<evidence type="ECO:0000256" key="1">
    <source>
        <dbReference type="ARBA" id="ARBA00004651"/>
    </source>
</evidence>
<evidence type="ECO:0000256" key="2">
    <source>
        <dbReference type="ARBA" id="ARBA00010581"/>
    </source>
</evidence>
<dbReference type="InterPro" id="IPR013833">
    <property type="entry name" value="Cyt_c_oxidase_su3_a-hlx"/>
</dbReference>
<dbReference type="PANTHER" id="PTHR11403:SF2">
    <property type="entry name" value="CYTOCHROME BO(3) UBIQUINOL OXIDASE SUBUNIT 3"/>
    <property type="match status" value="1"/>
</dbReference>
<protein>
    <submittedName>
        <fullName evidence="9">Cytochrome c oxidase subunit 3</fullName>
    </submittedName>
</protein>
<feature type="transmembrane region" description="Helical" evidence="7">
    <location>
        <begin position="166"/>
        <end position="185"/>
    </location>
</feature>
<dbReference type="EMBL" id="CP095072">
    <property type="protein sequence ID" value="UOQ47089.1"/>
    <property type="molecule type" value="Genomic_DNA"/>
</dbReference>
<dbReference type="Gene3D" id="1.20.210.10">
    <property type="entry name" value="Cytochrome c oxidase-like, subunit I domain"/>
    <property type="match status" value="1"/>
</dbReference>
<dbReference type="SUPFAM" id="SSF81452">
    <property type="entry name" value="Cytochrome c oxidase subunit III-like"/>
    <property type="match status" value="1"/>
</dbReference>
<dbReference type="InterPro" id="IPR035973">
    <property type="entry name" value="Cyt_c_oxidase_su3-like_sf"/>
</dbReference>
<evidence type="ECO:0000256" key="6">
    <source>
        <dbReference type="ARBA" id="ARBA00023136"/>
    </source>
</evidence>
<evidence type="ECO:0000256" key="5">
    <source>
        <dbReference type="ARBA" id="ARBA00022989"/>
    </source>
</evidence>
<name>A0ABY4ES81_9BACI</name>
<dbReference type="InterPro" id="IPR036927">
    <property type="entry name" value="Cyt_c_oxase-like_su1_sf"/>
</dbReference>
<accession>A0ABY4ES81</accession>
<evidence type="ECO:0000313" key="10">
    <source>
        <dbReference type="Proteomes" id="UP000831782"/>
    </source>
</evidence>
<evidence type="ECO:0000313" key="9">
    <source>
        <dbReference type="EMBL" id="UOQ47089.1"/>
    </source>
</evidence>
<comment type="similarity">
    <text evidence="2">Belongs to the cytochrome c oxidase subunit 3 family.</text>
</comment>
<reference evidence="9 10" key="1">
    <citation type="submission" date="2022-04" db="EMBL/GenBank/DDBJ databases">
        <title>Gracilibacillus sp. isolated from saltern.</title>
        <authorList>
            <person name="Won M."/>
            <person name="Lee C.-M."/>
            <person name="Woen H.-Y."/>
            <person name="Kwon S.-W."/>
        </authorList>
    </citation>
    <scope>NUCLEOTIDE SEQUENCE [LARGE SCALE GENOMIC DNA]</scope>
    <source>
        <strain evidence="9 10">SSWR10-1</strain>
    </source>
</reference>
<evidence type="ECO:0000256" key="4">
    <source>
        <dbReference type="ARBA" id="ARBA00022692"/>
    </source>
</evidence>
<feature type="transmembrane region" description="Helical" evidence="7">
    <location>
        <begin position="319"/>
        <end position="339"/>
    </location>
</feature>
<dbReference type="RefSeq" id="WP_244715872.1">
    <property type="nucleotide sequence ID" value="NZ_CP095072.1"/>
</dbReference>
<proteinExistence type="inferred from homology"/>
<dbReference type="InterPro" id="IPR000298">
    <property type="entry name" value="Cyt_c_oxidase-like_su3"/>
</dbReference>
<feature type="transmembrane region" description="Helical" evidence="7">
    <location>
        <begin position="6"/>
        <end position="29"/>
    </location>
</feature>
<dbReference type="PANTHER" id="PTHR11403">
    <property type="entry name" value="CYTOCHROME C OXIDASE SUBUNIT III"/>
    <property type="match status" value="1"/>
</dbReference>
<dbReference type="Gene3D" id="1.20.120.80">
    <property type="entry name" value="Cytochrome c oxidase, subunit III, four-helix bundle"/>
    <property type="match status" value="1"/>
</dbReference>
<keyword evidence="10" id="KW-1185">Reference proteome</keyword>
<dbReference type="InterPro" id="IPR024791">
    <property type="entry name" value="Cyt_c/ubiquinol_Oxase_su3"/>
</dbReference>
<organism evidence="9 10">
    <name type="scientific">Gracilibacillus caseinilyticus</name>
    <dbReference type="NCBI Taxonomy" id="2932256"/>
    <lineage>
        <taxon>Bacteria</taxon>
        <taxon>Bacillati</taxon>
        <taxon>Bacillota</taxon>
        <taxon>Bacilli</taxon>
        <taxon>Bacillales</taxon>
        <taxon>Bacillaceae</taxon>
        <taxon>Gracilibacillus</taxon>
    </lineage>
</organism>
<dbReference type="Pfam" id="PF00510">
    <property type="entry name" value="COX3"/>
    <property type="match status" value="1"/>
</dbReference>
<dbReference type="Proteomes" id="UP000831782">
    <property type="component" value="Chromosome"/>
</dbReference>
<feature type="transmembrane region" description="Helical" evidence="7">
    <location>
        <begin position="205"/>
        <end position="222"/>
    </location>
</feature>
<comment type="subcellular location">
    <subcellularLocation>
        <location evidence="1">Cell membrane</location>
        <topology evidence="1">Multi-pass membrane protein</topology>
    </subcellularLocation>
</comment>
<evidence type="ECO:0000256" key="7">
    <source>
        <dbReference type="SAM" id="Phobius"/>
    </source>
</evidence>
<feature type="transmembrane region" description="Helical" evidence="7">
    <location>
        <begin position="273"/>
        <end position="298"/>
    </location>
</feature>
<feature type="transmembrane region" description="Helical" evidence="7">
    <location>
        <begin position="119"/>
        <end position="139"/>
    </location>
</feature>
<keyword evidence="5 7" id="KW-1133">Transmembrane helix</keyword>
<dbReference type="PROSITE" id="PS50253">
    <property type="entry name" value="COX3"/>
    <property type="match status" value="1"/>
</dbReference>
<keyword evidence="4 7" id="KW-0812">Transmembrane</keyword>
<keyword evidence="3" id="KW-1003">Cell membrane</keyword>
<gene>
    <name evidence="9" type="ORF">MUN88_13470</name>
</gene>
<evidence type="ECO:0000256" key="3">
    <source>
        <dbReference type="ARBA" id="ARBA00022475"/>
    </source>
</evidence>
<feature type="transmembrane region" description="Helical" evidence="7">
    <location>
        <begin position="234"/>
        <end position="253"/>
    </location>
</feature>
<feature type="domain" description="Heme-copper oxidase subunit III family profile" evidence="8">
    <location>
        <begin position="79"/>
        <end position="340"/>
    </location>
</feature>
<sequence length="341" mass="39484">MDCLYFNFISTIGAFLMGIGMLFFVWNIYKTYQSGKAVRADCWDGRTLEWTVPSPPTKELFDPPPVVPAIDPLWDSKINKKPLSQADQTRPSPVSTKTMITPVLAGMLFIFSLSMIYHWFYPAILTAAVTLAVIIILSCKDKRKQVYQEMSGEDNKELFQDKRIGFFLYLIIDITMFAILFATYFIYTPGSIGPKPEEVFETKTVILSSVFLLSSSATLHYSEVQYRKKQSGRFYIGWSLTALLGLAFLRVEIDEFHKYWTEGYQIDTNVFLASFYVLVGLHAAHVTFGLGWMMQLLTQWRQAKLPSRLYMEKQKIFGYYWHFVDSIWVFIVLIVYLPYLI</sequence>
<dbReference type="SUPFAM" id="SSF81442">
    <property type="entry name" value="Cytochrome c oxidase subunit I-like"/>
    <property type="match status" value="1"/>
</dbReference>
<keyword evidence="6 7" id="KW-0472">Membrane</keyword>
<evidence type="ECO:0000259" key="8">
    <source>
        <dbReference type="PROSITE" id="PS50253"/>
    </source>
</evidence>